<dbReference type="RefSeq" id="WP_317996477.1">
    <property type="nucleotide sequence ID" value="NZ_AP025523.1"/>
</dbReference>
<accession>A0AAN1XUX3</accession>
<sequence>MNDSEHDQNPIVAMAQRLRARRDLGAAIDSATANPAPGRGDDAAARFEALTAILETGAKRLNSILGRRNGVTIVRLRAPERLRLRFREKRIALDLDEPRQLVVIAGEGFDGEYQFLESDVPALMNLSKFSTDAGYRDALTGSELLKTIAADVELPRPAHLDGSGPLQF</sequence>
<evidence type="ECO:0000313" key="2">
    <source>
        <dbReference type="Proteomes" id="UP001317532"/>
    </source>
</evidence>
<proteinExistence type="predicted"/>
<dbReference type="EMBL" id="AP025523">
    <property type="protein sequence ID" value="BDE05439.1"/>
    <property type="molecule type" value="Genomic_DNA"/>
</dbReference>
<keyword evidence="2" id="KW-1185">Reference proteome</keyword>
<protein>
    <submittedName>
        <fullName evidence="1">Uncharacterized protein</fullName>
    </submittedName>
</protein>
<organism evidence="1 2">
    <name type="scientific">Vulcanimicrobium alpinum</name>
    <dbReference type="NCBI Taxonomy" id="3016050"/>
    <lineage>
        <taxon>Bacteria</taxon>
        <taxon>Bacillati</taxon>
        <taxon>Vulcanimicrobiota</taxon>
        <taxon>Vulcanimicrobiia</taxon>
        <taxon>Vulcanimicrobiales</taxon>
        <taxon>Vulcanimicrobiaceae</taxon>
        <taxon>Vulcanimicrobium</taxon>
    </lineage>
</organism>
<reference evidence="1 2" key="1">
    <citation type="journal article" date="2022" name="ISME Commun">
        <title>Vulcanimicrobium alpinus gen. nov. sp. nov., the first cultivated representative of the candidate phylum 'Eremiobacterota', is a metabolically versatile aerobic anoxygenic phototroph.</title>
        <authorList>
            <person name="Yabe S."/>
            <person name="Muto K."/>
            <person name="Abe K."/>
            <person name="Yokota A."/>
            <person name="Staudigel H."/>
            <person name="Tebo B.M."/>
        </authorList>
    </citation>
    <scope>NUCLEOTIDE SEQUENCE [LARGE SCALE GENOMIC DNA]</scope>
    <source>
        <strain evidence="1 2">WC8-2</strain>
    </source>
</reference>
<dbReference type="AlphaFoldDB" id="A0AAN1XUX3"/>
<dbReference type="Proteomes" id="UP001317532">
    <property type="component" value="Chromosome"/>
</dbReference>
<gene>
    <name evidence="1" type="ORF">WPS_07150</name>
</gene>
<name>A0AAN1XUX3_UNVUL</name>
<dbReference type="KEGG" id="vab:WPS_07150"/>
<evidence type="ECO:0000313" key="1">
    <source>
        <dbReference type="EMBL" id="BDE05439.1"/>
    </source>
</evidence>